<reference evidence="1 2" key="1">
    <citation type="submission" date="2008-10" db="EMBL/GenBank/DDBJ databases">
        <title>Draft genome sequence of Parabacteroides johnsonii (DSM 18315).</title>
        <authorList>
            <person name="Sudarsanam P."/>
            <person name="Ley R."/>
            <person name="Guruge J."/>
            <person name="Turnbaugh P.J."/>
            <person name="Mahowald M."/>
            <person name="Liep D."/>
            <person name="Gordon J."/>
        </authorList>
    </citation>
    <scope>NUCLEOTIDE SEQUENCE [LARGE SCALE GENOMIC DNA]</scope>
    <source>
        <strain evidence="1 2">DSM 18315</strain>
    </source>
</reference>
<organism evidence="1 2">
    <name type="scientific">Parabacteroides johnsonii DSM 18315</name>
    <dbReference type="NCBI Taxonomy" id="537006"/>
    <lineage>
        <taxon>Bacteria</taxon>
        <taxon>Pseudomonadati</taxon>
        <taxon>Bacteroidota</taxon>
        <taxon>Bacteroidia</taxon>
        <taxon>Bacteroidales</taxon>
        <taxon>Tannerellaceae</taxon>
        <taxon>Parabacteroides</taxon>
    </lineage>
</organism>
<name>B7B747_9BACT</name>
<dbReference type="RefSeq" id="WP_008147056.1">
    <property type="nucleotide sequence ID" value="NZ_CP102285.1"/>
</dbReference>
<evidence type="ECO:0000313" key="1">
    <source>
        <dbReference type="EMBL" id="EEC97758.1"/>
    </source>
</evidence>
<dbReference type="AlphaFoldDB" id="B7B747"/>
<evidence type="ECO:0000313" key="2">
    <source>
        <dbReference type="Proteomes" id="UP000005510"/>
    </source>
</evidence>
<dbReference type="EMBL" id="ABYH01000057">
    <property type="protein sequence ID" value="EEC97758.1"/>
    <property type="molecule type" value="Genomic_DNA"/>
</dbReference>
<dbReference type="SUPFAM" id="SSF53448">
    <property type="entry name" value="Nucleotide-diphospho-sugar transferases"/>
    <property type="match status" value="1"/>
</dbReference>
<dbReference type="STRING" id="537006.PRABACTJOHN_00844"/>
<proteinExistence type="predicted"/>
<protein>
    <submittedName>
        <fullName evidence="1">Uncharacterized protein</fullName>
    </submittedName>
</protein>
<comment type="caution">
    <text evidence="1">The sequence shown here is derived from an EMBL/GenBank/DDBJ whole genome shotgun (WGS) entry which is preliminary data.</text>
</comment>
<dbReference type="HOGENOM" id="CLU_073053_0_0_10"/>
<dbReference type="Proteomes" id="UP000005510">
    <property type="component" value="Unassembled WGS sequence"/>
</dbReference>
<dbReference type="GeneID" id="93409888"/>
<accession>B7B747</accession>
<dbReference type="InterPro" id="IPR029044">
    <property type="entry name" value="Nucleotide-diphossugar_trans"/>
</dbReference>
<reference evidence="1 2" key="2">
    <citation type="submission" date="2008-10" db="EMBL/GenBank/DDBJ databases">
        <authorList>
            <person name="Fulton L."/>
            <person name="Clifton S."/>
            <person name="Fulton B."/>
            <person name="Xu J."/>
            <person name="Minx P."/>
            <person name="Pepin K.H."/>
            <person name="Johnson M."/>
            <person name="Bhonagiri V."/>
            <person name="Nash W.E."/>
            <person name="Mardis E.R."/>
            <person name="Wilson R.K."/>
        </authorList>
    </citation>
    <scope>NUCLEOTIDE SEQUENCE [LARGE SCALE GENOMIC DNA]</scope>
    <source>
        <strain evidence="1 2">DSM 18315</strain>
    </source>
</reference>
<sequence length="280" mass="33400">MDGNMKYALLVNTCDKFEDCWIPFFSLLKKYWPDCSGKIYLNTEYKSYVDGEISIESICGCITKQIPVKKRATWSQCLRWALEKIDYDIILYMQEDYFIKSRVDNNCVNYFVDLMKNNSGIDCIQLTPGAVKHKGKSKYEKLDVVDNTYWSTISCQASLWRRDVLLKYIRDYESAWQFEWWGSKRAKILNDNFFVVSDSWVVSGKYEIIPYIITGVIGGAWYKPVVELFNNNNLHVDYSQRGFFEENKSITWFEKQKRRFFQLPVEVRNLWNLFWLKRKI</sequence>
<gene>
    <name evidence="1" type="ORF">PRABACTJOHN_00844</name>
</gene>